<accession>A0AAQ3XCW6</accession>
<feature type="region of interest" description="Disordered" evidence="2">
    <location>
        <begin position="1"/>
        <end position="70"/>
    </location>
</feature>
<dbReference type="EMBL" id="CP144753">
    <property type="protein sequence ID" value="WVZ94273.1"/>
    <property type="molecule type" value="Genomic_DNA"/>
</dbReference>
<dbReference type="Pfam" id="PF23598">
    <property type="entry name" value="LRR_14"/>
    <property type="match status" value="1"/>
</dbReference>
<gene>
    <name evidence="4" type="ORF">U9M48_040179</name>
</gene>
<sequence length="371" mass="40865">MRGHCLRGHRFGRRPLSSSGFASPCLPRSGTAATSNRRPAPPIEGRPPPIDGSDVQSTRSKASGGRLLLPSASGTARESLAIVHDGGERGDRVSSVRRCKWGERRLTLSVRGAAGHCGQPKMPPGIGKLTALHTLGVVNVRASGSKAILEDLKELTQLWKLGVSGINKNNSMNFLDAISNLGHLESLRLDKDSQDCLEGSTLPLEKLRSLELHGLGEKLPAWSKKLEKITKIDLEMNKIVKQSEQDEELEHVINFLGTLPELCILRFDDEKLIVRGNKNDRELESYKNVKIFQISCNSSSKLQVTFGSSTMKKLEQRKVVCSSASEYQFDGLKNLPELKEVCLKGPNANMQKEDVQSQLNNYPSRPVLKLE</sequence>
<keyword evidence="5" id="KW-1185">Reference proteome</keyword>
<feature type="domain" description="Disease resistance R13L4/SHOC-2-like LRR" evidence="3">
    <location>
        <begin position="121"/>
        <end position="357"/>
    </location>
</feature>
<dbReference type="InterPro" id="IPR032675">
    <property type="entry name" value="LRR_dom_sf"/>
</dbReference>
<feature type="compositionally biased region" description="Basic residues" evidence="2">
    <location>
        <begin position="1"/>
        <end position="13"/>
    </location>
</feature>
<evidence type="ECO:0000259" key="3">
    <source>
        <dbReference type="Pfam" id="PF23598"/>
    </source>
</evidence>
<dbReference type="PANTHER" id="PTHR47186:SF55">
    <property type="entry name" value="NB-ARC DOMAIN-CONTAINING PROTEIN"/>
    <property type="match status" value="1"/>
</dbReference>
<dbReference type="SUPFAM" id="SSF52058">
    <property type="entry name" value="L domain-like"/>
    <property type="match status" value="1"/>
</dbReference>
<feature type="compositionally biased region" description="Pro residues" evidence="2">
    <location>
        <begin position="39"/>
        <end position="50"/>
    </location>
</feature>
<evidence type="ECO:0000256" key="2">
    <source>
        <dbReference type="SAM" id="MobiDB-lite"/>
    </source>
</evidence>
<proteinExistence type="predicted"/>
<evidence type="ECO:0000313" key="5">
    <source>
        <dbReference type="Proteomes" id="UP001341281"/>
    </source>
</evidence>
<reference evidence="4 5" key="1">
    <citation type="submission" date="2024-02" db="EMBL/GenBank/DDBJ databases">
        <title>High-quality chromosome-scale genome assembly of Pensacola bahiagrass (Paspalum notatum Flugge var. saurae).</title>
        <authorList>
            <person name="Vega J.M."/>
            <person name="Podio M."/>
            <person name="Orjuela J."/>
            <person name="Siena L.A."/>
            <person name="Pessino S.C."/>
            <person name="Combes M.C."/>
            <person name="Mariac C."/>
            <person name="Albertini E."/>
            <person name="Pupilli F."/>
            <person name="Ortiz J.P.A."/>
            <person name="Leblanc O."/>
        </authorList>
    </citation>
    <scope>NUCLEOTIDE SEQUENCE [LARGE SCALE GENOMIC DNA]</scope>
    <source>
        <strain evidence="4">R1</strain>
        <tissue evidence="4">Leaf</tissue>
    </source>
</reference>
<dbReference type="AlphaFoldDB" id="A0AAQ3XCW6"/>
<dbReference type="Proteomes" id="UP001341281">
    <property type="component" value="Chromosome 09"/>
</dbReference>
<dbReference type="PANTHER" id="PTHR47186">
    <property type="entry name" value="LEUCINE-RICH REPEAT-CONTAINING PROTEIN 57"/>
    <property type="match status" value="1"/>
</dbReference>
<evidence type="ECO:0000313" key="4">
    <source>
        <dbReference type="EMBL" id="WVZ94273.1"/>
    </source>
</evidence>
<organism evidence="4 5">
    <name type="scientific">Paspalum notatum var. saurae</name>
    <dbReference type="NCBI Taxonomy" id="547442"/>
    <lineage>
        <taxon>Eukaryota</taxon>
        <taxon>Viridiplantae</taxon>
        <taxon>Streptophyta</taxon>
        <taxon>Embryophyta</taxon>
        <taxon>Tracheophyta</taxon>
        <taxon>Spermatophyta</taxon>
        <taxon>Magnoliopsida</taxon>
        <taxon>Liliopsida</taxon>
        <taxon>Poales</taxon>
        <taxon>Poaceae</taxon>
        <taxon>PACMAD clade</taxon>
        <taxon>Panicoideae</taxon>
        <taxon>Andropogonodae</taxon>
        <taxon>Paspaleae</taxon>
        <taxon>Paspalinae</taxon>
        <taxon>Paspalum</taxon>
    </lineage>
</organism>
<dbReference type="Gene3D" id="3.80.10.10">
    <property type="entry name" value="Ribonuclease Inhibitor"/>
    <property type="match status" value="1"/>
</dbReference>
<keyword evidence="1" id="KW-0677">Repeat</keyword>
<protein>
    <recommendedName>
        <fullName evidence="3">Disease resistance R13L4/SHOC-2-like LRR domain-containing protein</fullName>
    </recommendedName>
</protein>
<name>A0AAQ3XCW6_PASNO</name>
<evidence type="ECO:0000256" key="1">
    <source>
        <dbReference type="ARBA" id="ARBA00022737"/>
    </source>
</evidence>
<dbReference type="InterPro" id="IPR055414">
    <property type="entry name" value="LRR_R13L4/SHOC2-like"/>
</dbReference>